<dbReference type="Proteomes" id="UP000045706">
    <property type="component" value="Unassembled WGS sequence"/>
</dbReference>
<protein>
    <submittedName>
        <fullName evidence="1">Uncharacterized protein</fullName>
    </submittedName>
</protein>
<evidence type="ECO:0000313" key="4">
    <source>
        <dbReference type="Proteomes" id="UP000045706"/>
    </source>
</evidence>
<accession>A0A0G4LT09</accession>
<name>A0A0G4LT09_VERLO</name>
<sequence>MAQSLLARVGLEAGTKLSDPGLCLHLESDAGGGSSARGVYAPTSTRLAVEYVEVARTCARSVPEVYAKPMWMCPKFTSIVLALKKHHRASMIRLYIEVADGDRQARAGLPPVVVCAKLQTARNIAFRALN</sequence>
<organism evidence="1 3">
    <name type="scientific">Verticillium longisporum</name>
    <name type="common">Verticillium dahliae var. longisporum</name>
    <dbReference type="NCBI Taxonomy" id="100787"/>
    <lineage>
        <taxon>Eukaryota</taxon>
        <taxon>Fungi</taxon>
        <taxon>Dikarya</taxon>
        <taxon>Ascomycota</taxon>
        <taxon>Pezizomycotina</taxon>
        <taxon>Sordariomycetes</taxon>
        <taxon>Hypocreomycetidae</taxon>
        <taxon>Glomerellales</taxon>
        <taxon>Plectosphaerellaceae</taxon>
        <taxon>Verticillium</taxon>
    </lineage>
</organism>
<proteinExistence type="predicted"/>
<dbReference type="EMBL" id="CVQI01035107">
    <property type="protein sequence ID" value="CRK45913.1"/>
    <property type="molecule type" value="Genomic_DNA"/>
</dbReference>
<gene>
    <name evidence="1" type="ORF">BN1708_014124</name>
    <name evidence="2" type="ORF">BN1723_016610</name>
</gene>
<dbReference type="Proteomes" id="UP000044602">
    <property type="component" value="Unassembled WGS sequence"/>
</dbReference>
<evidence type="ECO:0000313" key="1">
    <source>
        <dbReference type="EMBL" id="CRK25079.1"/>
    </source>
</evidence>
<keyword evidence="3" id="KW-1185">Reference proteome</keyword>
<evidence type="ECO:0000313" key="3">
    <source>
        <dbReference type="Proteomes" id="UP000044602"/>
    </source>
</evidence>
<dbReference type="EMBL" id="CVQH01018335">
    <property type="protein sequence ID" value="CRK25079.1"/>
    <property type="molecule type" value="Genomic_DNA"/>
</dbReference>
<dbReference type="AlphaFoldDB" id="A0A0G4LT09"/>
<reference evidence="3 4" key="1">
    <citation type="submission" date="2015-05" db="EMBL/GenBank/DDBJ databases">
        <authorList>
            <person name="Fogelqvist Johan"/>
        </authorList>
    </citation>
    <scope>NUCLEOTIDE SEQUENCE [LARGE SCALE GENOMIC DNA]</scope>
    <source>
        <strain evidence="1">VL1</strain>
        <strain evidence="2">VL2</strain>
    </source>
</reference>
<evidence type="ECO:0000313" key="2">
    <source>
        <dbReference type="EMBL" id="CRK45913.1"/>
    </source>
</evidence>